<accession>A0ABD3PXQ2</accession>
<evidence type="ECO:0000313" key="13">
    <source>
        <dbReference type="Proteomes" id="UP001516023"/>
    </source>
</evidence>
<comment type="subunit">
    <text evidence="9">Heterohexamer.</text>
</comment>
<dbReference type="Proteomes" id="UP001516023">
    <property type="component" value="Unassembled WGS sequence"/>
</dbReference>
<reference evidence="11" key="2">
    <citation type="submission" date="2024-11" db="EMBL/GenBank/DDBJ databases">
        <authorList>
            <person name="Roberts W.R."/>
            <person name="Alverson A.J."/>
        </authorList>
    </citation>
    <scope>NUCLEOTIDE SEQUENCE</scope>
    <source>
        <strain evidence="11">CCMP332</strain>
    </source>
</reference>
<dbReference type="GO" id="GO:0045039">
    <property type="term" value="P:protein insertion into mitochondrial inner membrane"/>
    <property type="evidence" value="ECO:0007669"/>
    <property type="project" value="UniProtKB-ARBA"/>
</dbReference>
<dbReference type="PANTHER" id="PTHR11038:SF16">
    <property type="entry name" value="MITOCHONDRIAL IMPORT INNER MEMBRANE TRANSLOCASE SUBUNIT TIM10"/>
    <property type="match status" value="1"/>
</dbReference>
<gene>
    <name evidence="12" type="ORF">HJC23_000942</name>
    <name evidence="11" type="ORF">HJC23_008406</name>
</gene>
<comment type="domain">
    <text evidence="9">The twin CX3C motif contains 4 conserved Cys residues that form 2 disulfide bonds in the mitochondrial intermembrane space.</text>
</comment>
<dbReference type="AlphaFoldDB" id="A0ABD3PXQ2"/>
<evidence type="ECO:0000313" key="12">
    <source>
        <dbReference type="EMBL" id="KAL3801504.1"/>
    </source>
</evidence>
<keyword evidence="13" id="KW-1185">Reference proteome</keyword>
<evidence type="ECO:0000256" key="4">
    <source>
        <dbReference type="ARBA" id="ARBA00022833"/>
    </source>
</evidence>
<dbReference type="SUPFAM" id="SSF144122">
    <property type="entry name" value="Tim10-like"/>
    <property type="match status" value="1"/>
</dbReference>
<sequence>MEMYTDLFNKMASTCFSKCASQKHKEPDLALGEMSCTDRCVAKYLEAQEKVGIVLQRANEVQAKQAQALADMQNAMGGR</sequence>
<keyword evidence="9" id="KW-0472">Membrane</keyword>
<dbReference type="GO" id="GO:0005743">
    <property type="term" value="C:mitochondrial inner membrane"/>
    <property type="evidence" value="ECO:0007669"/>
    <property type="project" value="UniProtKB-SubCell"/>
</dbReference>
<dbReference type="Pfam" id="PF02953">
    <property type="entry name" value="zf-Tim10_DDP"/>
    <property type="match status" value="1"/>
</dbReference>
<keyword evidence="9" id="KW-0143">Chaperone</keyword>
<comment type="caution">
    <text evidence="11">The sequence shown here is derived from an EMBL/GenBank/DDBJ whole genome shotgun (WGS) entry which is preliminary data.</text>
</comment>
<evidence type="ECO:0000256" key="5">
    <source>
        <dbReference type="ARBA" id="ARBA00022927"/>
    </source>
</evidence>
<evidence type="ECO:0000256" key="2">
    <source>
        <dbReference type="ARBA" id="ARBA00022448"/>
    </source>
</evidence>
<evidence type="ECO:0000313" key="11">
    <source>
        <dbReference type="EMBL" id="KAL3792484.1"/>
    </source>
</evidence>
<keyword evidence="8 9" id="KW-1015">Disulfide bond</keyword>
<comment type="subcellular location">
    <subcellularLocation>
        <location evidence="9">Mitochondrion inner membrane</location>
        <topology evidence="9">Peripheral membrane protein</topology>
        <orientation evidence="9">Intermembrane side</orientation>
    </subcellularLocation>
</comment>
<protein>
    <recommendedName>
        <fullName evidence="9">Mitochondrial import inner membrane translocase subunit</fullName>
    </recommendedName>
</protein>
<keyword evidence="6 9" id="KW-0811">Translocation</keyword>
<dbReference type="EMBL" id="JABMIG020000026">
    <property type="protein sequence ID" value="KAL3801504.1"/>
    <property type="molecule type" value="Genomic_DNA"/>
</dbReference>
<comment type="similarity">
    <text evidence="1 9">Belongs to the small Tim family.</text>
</comment>
<evidence type="ECO:0000256" key="6">
    <source>
        <dbReference type="ARBA" id="ARBA00023010"/>
    </source>
</evidence>
<keyword evidence="9" id="KW-0999">Mitochondrion inner membrane</keyword>
<evidence type="ECO:0000256" key="7">
    <source>
        <dbReference type="ARBA" id="ARBA00023128"/>
    </source>
</evidence>
<comment type="function">
    <text evidence="9">Mitochondrial intermembrane chaperone that participates in the import and insertion of some multi-pass transmembrane proteins into the mitochondrial inner membrane. Also required for the transfer of beta-barrel precursors from the TOM complex to the sorting and assembly machinery (SAM complex) of the outer membrane. Acts as a chaperone-like protein that protects the hydrophobic precursors from aggregation and guide them through the mitochondrial intermembrane space.</text>
</comment>
<evidence type="ECO:0000256" key="1">
    <source>
        <dbReference type="ARBA" id="ARBA00006720"/>
    </source>
</evidence>
<dbReference type="GO" id="GO:0046872">
    <property type="term" value="F:metal ion binding"/>
    <property type="evidence" value="ECO:0007669"/>
    <property type="project" value="UniProtKB-KW"/>
</dbReference>
<dbReference type="GO" id="GO:0015031">
    <property type="term" value="P:protein transport"/>
    <property type="evidence" value="ECO:0007669"/>
    <property type="project" value="UniProtKB-KW"/>
</dbReference>
<proteinExistence type="inferred from homology"/>
<name>A0ABD3PXQ2_9STRA</name>
<organism evidence="11 13">
    <name type="scientific">Cyclotella cryptica</name>
    <dbReference type="NCBI Taxonomy" id="29204"/>
    <lineage>
        <taxon>Eukaryota</taxon>
        <taxon>Sar</taxon>
        <taxon>Stramenopiles</taxon>
        <taxon>Ochrophyta</taxon>
        <taxon>Bacillariophyta</taxon>
        <taxon>Coscinodiscophyceae</taxon>
        <taxon>Thalassiosirophycidae</taxon>
        <taxon>Stephanodiscales</taxon>
        <taxon>Stephanodiscaceae</taxon>
        <taxon>Cyclotella</taxon>
    </lineage>
</organism>
<dbReference type="Gene3D" id="1.10.287.810">
    <property type="entry name" value="Mitochondrial import inner membrane translocase subunit tim13 like domains"/>
    <property type="match status" value="1"/>
</dbReference>
<keyword evidence="7 9" id="KW-0496">Mitochondrion</keyword>
<keyword evidence="5 9" id="KW-0653">Protein transport</keyword>
<dbReference type="InterPro" id="IPR035427">
    <property type="entry name" value="Tim10-like_dom_sf"/>
</dbReference>
<feature type="domain" description="Tim10-like" evidence="10">
    <location>
        <begin position="1"/>
        <end position="56"/>
    </location>
</feature>
<keyword evidence="3" id="KW-0479">Metal-binding</keyword>
<evidence type="ECO:0000256" key="3">
    <source>
        <dbReference type="ARBA" id="ARBA00022723"/>
    </source>
</evidence>
<dbReference type="InterPro" id="IPR004217">
    <property type="entry name" value="Tim10-like"/>
</dbReference>
<evidence type="ECO:0000259" key="10">
    <source>
        <dbReference type="Pfam" id="PF02953"/>
    </source>
</evidence>
<keyword evidence="4" id="KW-0862">Zinc</keyword>
<reference evidence="11 13" key="1">
    <citation type="journal article" date="2020" name="G3 (Bethesda)">
        <title>Improved Reference Genome for Cyclotella cryptica CCMP332, a Model for Cell Wall Morphogenesis, Salinity Adaptation, and Lipid Production in Diatoms (Bacillariophyta).</title>
        <authorList>
            <person name="Roberts W.R."/>
            <person name="Downey K.M."/>
            <person name="Ruck E.C."/>
            <person name="Traller J.C."/>
            <person name="Alverson A.J."/>
        </authorList>
    </citation>
    <scope>NUCLEOTIDE SEQUENCE [LARGE SCALE GENOMIC DNA]</scope>
    <source>
        <strain evidence="11 13">CCMP332</strain>
    </source>
</reference>
<evidence type="ECO:0000256" key="9">
    <source>
        <dbReference type="RuleBase" id="RU367043"/>
    </source>
</evidence>
<keyword evidence="2 9" id="KW-0813">Transport</keyword>
<dbReference type="EMBL" id="JABMIG020000101">
    <property type="protein sequence ID" value="KAL3792484.1"/>
    <property type="molecule type" value="Genomic_DNA"/>
</dbReference>
<dbReference type="PANTHER" id="PTHR11038">
    <property type="entry name" value="MITOCHONDRIAL IMPORT INNER MEMBRANE TRANSLOCASE SUBUNIT TIM10"/>
    <property type="match status" value="1"/>
</dbReference>
<evidence type="ECO:0000256" key="8">
    <source>
        <dbReference type="ARBA" id="ARBA00023157"/>
    </source>
</evidence>